<dbReference type="GO" id="GO:0005886">
    <property type="term" value="C:plasma membrane"/>
    <property type="evidence" value="ECO:0007669"/>
    <property type="project" value="UniProtKB-SubCell"/>
</dbReference>
<dbReference type="SMART" id="SM00849">
    <property type="entry name" value="Lactamase_B"/>
    <property type="match status" value="1"/>
</dbReference>
<sequence length="810" mass="91528">MALQNLLYKEISILYYPFQRKVQLKNEMEIFCFFIGILYLYTSNYSLPVISLLIFYLNPRYPIILFFILGVLFAWLHQTLVLPKGITNIRPLSKRAAERQMPGGTEHRTGVYTSVHEDSSAVPKTQLSSAVAFDVIPKVTIEGIIASIPTQNFTKTQFLLALEQYDHLPARGLIQLSWYNNAPKLHSGQRWRFTVKLKRPRNYLNPGSMDYVRSLAARHIFWTGYILSKDNTLLTESSSDFSWLGLREHLSNQLTQLAPDQTTAGIVEALTLNLTNHISQESWDLFRRTGTTHLFGISGEHIALISGMIYWLARRLWCQSARCCLFIPAPYVASVVALLAAVFYAFLAGFAPPVQRALIGCFFYTIYRLGKQRFSAWQVWRYALLGVLCIEPHAVFMQGFYFSFLAVACLLLTQQRWRLEGYKGNLALQLSCLIGLMPLTLYWYAYGSINGFIANLFAIPLVGLLIVPLALITMALCSWSIAGLFMKLLSLLIALLFKGLNLIEHLASMNINGSIHNIELVISLMGALLMWVLLPIKPFQWIALLWALLTFFPPHTVRAPGEAVIDILDVGQGLAVVVRTQGHVLIYDTGDRFFQGNDLGKMVILPYLKSLGIQKIDAVVISHPDKDHRGGLNSLEKGIQIEQLVVNEPHYYHNHGMRCHDYPQWVWDGVNFRFLPITTHFKNKNNNSCILQISTEAGNVLLTGDIEKIAEDYLIKSYGDELASDVLIVPHHGSKTSSSYRFLLEVAPRYAIASLGFDNRFHFPHAKTLTSMKSLNIPFYRTDRCGMVQITLPVQGEIKSPTCFSGLDGT</sequence>
<evidence type="ECO:0000313" key="9">
    <source>
        <dbReference type="EMBL" id="STY22177.1"/>
    </source>
</evidence>
<feature type="transmembrane region" description="Helical" evidence="6">
    <location>
        <begin position="484"/>
        <end position="503"/>
    </location>
</feature>
<dbReference type="Proteomes" id="UP000054820">
    <property type="component" value="Unassembled WGS sequence"/>
</dbReference>
<evidence type="ECO:0000256" key="6">
    <source>
        <dbReference type="SAM" id="Phobius"/>
    </source>
</evidence>
<dbReference type="PANTHER" id="PTHR30619:SF1">
    <property type="entry name" value="RECOMBINATION PROTEIN 2"/>
    <property type="match status" value="1"/>
</dbReference>
<dbReference type="InterPro" id="IPR025405">
    <property type="entry name" value="DUF4131"/>
</dbReference>
<proteinExistence type="predicted"/>
<feature type="transmembrane region" description="Helical" evidence="6">
    <location>
        <begin position="294"/>
        <end position="313"/>
    </location>
</feature>
<gene>
    <name evidence="8" type="ORF">Lstg_1367</name>
    <name evidence="9" type="ORF">NCTC11991_00760</name>
</gene>
<keyword evidence="5 6" id="KW-0472">Membrane</keyword>
<feature type="transmembrane region" description="Helical" evidence="6">
    <location>
        <begin position="325"/>
        <end position="347"/>
    </location>
</feature>
<keyword evidence="2" id="KW-1003">Cell membrane</keyword>
<dbReference type="NCBIfam" id="TIGR00361">
    <property type="entry name" value="ComEC_Rec2"/>
    <property type="match status" value="1"/>
</dbReference>
<evidence type="ECO:0000256" key="4">
    <source>
        <dbReference type="ARBA" id="ARBA00022989"/>
    </source>
</evidence>
<keyword evidence="4 6" id="KW-1133">Transmembrane helix</keyword>
<organism evidence="9 11">
    <name type="scientific">Legionella steigerwaltii</name>
    <dbReference type="NCBI Taxonomy" id="460"/>
    <lineage>
        <taxon>Bacteria</taxon>
        <taxon>Pseudomonadati</taxon>
        <taxon>Pseudomonadota</taxon>
        <taxon>Gammaproteobacteria</taxon>
        <taxon>Legionellales</taxon>
        <taxon>Legionellaceae</taxon>
        <taxon>Legionella</taxon>
    </lineage>
</organism>
<dbReference type="SUPFAM" id="SSF56281">
    <property type="entry name" value="Metallo-hydrolase/oxidoreductase"/>
    <property type="match status" value="1"/>
</dbReference>
<feature type="transmembrane region" description="Helical" evidence="6">
    <location>
        <begin position="425"/>
        <end position="446"/>
    </location>
</feature>
<dbReference type="PANTHER" id="PTHR30619">
    <property type="entry name" value="DNA INTERNALIZATION/COMPETENCE PROTEIN COMEC/REC2"/>
    <property type="match status" value="1"/>
</dbReference>
<dbReference type="Proteomes" id="UP000255110">
    <property type="component" value="Unassembled WGS sequence"/>
</dbReference>
<evidence type="ECO:0000256" key="5">
    <source>
        <dbReference type="ARBA" id="ARBA00023136"/>
    </source>
</evidence>
<reference evidence="9 11" key="2">
    <citation type="submission" date="2018-06" db="EMBL/GenBank/DDBJ databases">
        <authorList>
            <consortium name="Pathogen Informatics"/>
            <person name="Doyle S."/>
        </authorList>
    </citation>
    <scope>NUCLEOTIDE SEQUENCE [LARGE SCALE GENOMIC DNA]</scope>
    <source>
        <strain evidence="9 11">NCTC11991</strain>
    </source>
</reference>
<evidence type="ECO:0000313" key="11">
    <source>
        <dbReference type="Proteomes" id="UP000255110"/>
    </source>
</evidence>
<evidence type="ECO:0000256" key="3">
    <source>
        <dbReference type="ARBA" id="ARBA00022692"/>
    </source>
</evidence>
<dbReference type="AlphaFoldDB" id="A0A378L643"/>
<protein>
    <submittedName>
        <fullName evidence="8">DNA internalization-related competence protein ComEC/Rec2</fullName>
    </submittedName>
    <submittedName>
        <fullName evidence="9">DNA uptake/competence proteins</fullName>
    </submittedName>
</protein>
<dbReference type="EMBL" id="UGOY01000001">
    <property type="protein sequence ID" value="STY22177.1"/>
    <property type="molecule type" value="Genomic_DNA"/>
</dbReference>
<dbReference type="InterPro" id="IPR004477">
    <property type="entry name" value="ComEC_N"/>
</dbReference>
<keyword evidence="10" id="KW-1185">Reference proteome</keyword>
<name>A0A378L643_9GAMM</name>
<feature type="transmembrane region" description="Helical" evidence="6">
    <location>
        <begin position="382"/>
        <end position="413"/>
    </location>
</feature>
<feature type="transmembrane region" description="Helical" evidence="6">
    <location>
        <begin position="30"/>
        <end position="57"/>
    </location>
</feature>
<feature type="domain" description="Metallo-beta-lactamase" evidence="7">
    <location>
        <begin position="572"/>
        <end position="755"/>
    </location>
</feature>
<feature type="transmembrane region" description="Helical" evidence="6">
    <location>
        <begin position="354"/>
        <end position="370"/>
    </location>
</feature>
<evidence type="ECO:0000313" key="8">
    <source>
        <dbReference type="EMBL" id="KTD78086.1"/>
    </source>
</evidence>
<dbReference type="STRING" id="460.Lstg_1367"/>
<evidence type="ECO:0000256" key="1">
    <source>
        <dbReference type="ARBA" id="ARBA00004651"/>
    </source>
</evidence>
<dbReference type="NCBIfam" id="TIGR00360">
    <property type="entry name" value="ComEC_N-term"/>
    <property type="match status" value="1"/>
</dbReference>
<dbReference type="Pfam" id="PF00753">
    <property type="entry name" value="Lactamase_B"/>
    <property type="match status" value="1"/>
</dbReference>
<reference evidence="8 10" key="1">
    <citation type="submission" date="2015-11" db="EMBL/GenBank/DDBJ databases">
        <title>Genomic analysis of 38 Legionella species identifies large and diverse effector repertoires.</title>
        <authorList>
            <person name="Burstein D."/>
            <person name="Amaro F."/>
            <person name="Zusman T."/>
            <person name="Lifshitz Z."/>
            <person name="Cohen O."/>
            <person name="Gilbert J.A."/>
            <person name="Pupko T."/>
            <person name="Shuman H.A."/>
            <person name="Segal G."/>
        </authorList>
    </citation>
    <scope>NUCLEOTIDE SEQUENCE [LARGE SCALE GENOMIC DNA]</scope>
    <source>
        <strain evidence="8 10">SC-18-C9</strain>
    </source>
</reference>
<dbReference type="InterPro" id="IPR052159">
    <property type="entry name" value="Competence_DNA_uptake"/>
</dbReference>
<feature type="transmembrane region" description="Helical" evidence="6">
    <location>
        <begin position="63"/>
        <end position="82"/>
    </location>
</feature>
<dbReference type="Gene3D" id="3.60.15.10">
    <property type="entry name" value="Ribonuclease Z/Hydroxyacylglutathione hydrolase-like"/>
    <property type="match status" value="1"/>
</dbReference>
<dbReference type="Pfam" id="PF13567">
    <property type="entry name" value="DUF4131"/>
    <property type="match status" value="1"/>
</dbReference>
<dbReference type="EMBL" id="LNYZ01000010">
    <property type="protein sequence ID" value="KTD78086.1"/>
    <property type="molecule type" value="Genomic_DNA"/>
</dbReference>
<feature type="transmembrane region" description="Helical" evidence="6">
    <location>
        <begin position="515"/>
        <end position="534"/>
    </location>
</feature>
<dbReference type="InterPro" id="IPR004797">
    <property type="entry name" value="Competence_ComEC/Rec2"/>
</dbReference>
<dbReference type="GO" id="GO:0030420">
    <property type="term" value="P:establishment of competence for transformation"/>
    <property type="evidence" value="ECO:0007669"/>
    <property type="project" value="InterPro"/>
</dbReference>
<dbReference type="InterPro" id="IPR036866">
    <property type="entry name" value="RibonucZ/Hydroxyglut_hydro"/>
</dbReference>
<dbReference type="InterPro" id="IPR035681">
    <property type="entry name" value="ComA-like_MBL"/>
</dbReference>
<dbReference type="InterPro" id="IPR001279">
    <property type="entry name" value="Metallo-B-lactamas"/>
</dbReference>
<evidence type="ECO:0000313" key="10">
    <source>
        <dbReference type="Proteomes" id="UP000054820"/>
    </source>
</evidence>
<evidence type="ECO:0000259" key="7">
    <source>
        <dbReference type="SMART" id="SM00849"/>
    </source>
</evidence>
<dbReference type="CDD" id="cd07731">
    <property type="entry name" value="ComA-like_MBL-fold"/>
    <property type="match status" value="1"/>
</dbReference>
<dbReference type="Pfam" id="PF03772">
    <property type="entry name" value="Competence"/>
    <property type="match status" value="1"/>
</dbReference>
<comment type="subcellular location">
    <subcellularLocation>
        <location evidence="1">Cell membrane</location>
        <topology evidence="1">Multi-pass membrane protein</topology>
    </subcellularLocation>
</comment>
<keyword evidence="3 6" id="KW-0812">Transmembrane</keyword>
<evidence type="ECO:0000256" key="2">
    <source>
        <dbReference type="ARBA" id="ARBA00022475"/>
    </source>
</evidence>
<feature type="transmembrane region" description="Helical" evidence="6">
    <location>
        <begin position="452"/>
        <end position="477"/>
    </location>
</feature>
<accession>A0A378L643</accession>